<keyword evidence="7 9" id="KW-0811">Translocation</keyword>
<evidence type="ECO:0000256" key="10">
    <source>
        <dbReference type="SAM" id="MobiDB-lite"/>
    </source>
</evidence>
<evidence type="ECO:0000256" key="2">
    <source>
        <dbReference type="ARBA" id="ARBA00022448"/>
    </source>
</evidence>
<protein>
    <recommendedName>
        <fullName evidence="9">Sec-independent protein translocase protein TatB</fullName>
    </recommendedName>
</protein>
<evidence type="ECO:0000256" key="5">
    <source>
        <dbReference type="ARBA" id="ARBA00022927"/>
    </source>
</evidence>
<organism evidence="11 12">
    <name type="scientific">Cellvibrio zantedeschiae</name>
    <dbReference type="NCBI Taxonomy" id="1237077"/>
    <lineage>
        <taxon>Bacteria</taxon>
        <taxon>Pseudomonadati</taxon>
        <taxon>Pseudomonadota</taxon>
        <taxon>Gammaproteobacteria</taxon>
        <taxon>Cellvibrionales</taxon>
        <taxon>Cellvibrionaceae</taxon>
        <taxon>Cellvibrio</taxon>
    </lineage>
</organism>
<proteinExistence type="inferred from homology"/>
<sequence length="184" mass="20564">MFDIGFSELIVCAIVALLVIGPERMPEAVRTVGLWVGRFKRSLRETRSEIERQIGVDDIRRQLHNEEIMRNLEQARRDMDSVFAETQNTIESTAIEYKSEPDLPYHSHMEEQLENLAELPEADVELENLLEPAQKKTTDGKVLASANAPANTTAAINTPAAKQTANEHPTTEHNSAQTSNKASL</sequence>
<feature type="region of interest" description="Disordered" evidence="10">
    <location>
        <begin position="135"/>
        <end position="184"/>
    </location>
</feature>
<keyword evidence="8 9" id="KW-0472">Membrane</keyword>
<feature type="compositionally biased region" description="Low complexity" evidence="10">
    <location>
        <begin position="144"/>
        <end position="161"/>
    </location>
</feature>
<evidence type="ECO:0000256" key="7">
    <source>
        <dbReference type="ARBA" id="ARBA00023010"/>
    </source>
</evidence>
<evidence type="ECO:0000256" key="4">
    <source>
        <dbReference type="ARBA" id="ARBA00022692"/>
    </source>
</evidence>
<feature type="compositionally biased region" description="Polar residues" evidence="10">
    <location>
        <begin position="163"/>
        <end position="184"/>
    </location>
</feature>
<gene>
    <name evidence="9" type="primary">tatB</name>
    <name evidence="11" type="ORF">GCM10011613_00820</name>
</gene>
<comment type="similarity">
    <text evidence="9">Belongs to the TatB family.</text>
</comment>
<evidence type="ECO:0000256" key="1">
    <source>
        <dbReference type="ARBA" id="ARBA00004167"/>
    </source>
</evidence>
<dbReference type="PANTHER" id="PTHR33162">
    <property type="entry name" value="SEC-INDEPENDENT PROTEIN TRANSLOCASE PROTEIN TATA, CHLOROPLASTIC"/>
    <property type="match status" value="1"/>
</dbReference>
<keyword evidence="3 9" id="KW-1003">Cell membrane</keyword>
<comment type="subunit">
    <text evidence="9">The Tat system comprises two distinct complexes: a TatABC complex, containing multiple copies of TatA, TatB and TatC subunits, and a separate TatA complex, containing only TatA subunits. Substrates initially bind to the TatABC complex, which probably triggers association of the separate TatA complex to form the active translocon.</text>
</comment>
<keyword evidence="2 9" id="KW-0813">Transport</keyword>
<comment type="function">
    <text evidence="9">Part of the twin-arginine translocation (Tat) system that transports large folded proteins containing a characteristic twin-arginine motif in their signal peptide across membranes. Together with TatC, TatB is part of a receptor directly interacting with Tat signal peptides. TatB may form an oligomeric binding site that transiently accommodates folded Tat precursor proteins before their translocation.</text>
</comment>
<evidence type="ECO:0000256" key="6">
    <source>
        <dbReference type="ARBA" id="ARBA00022989"/>
    </source>
</evidence>
<evidence type="ECO:0000256" key="9">
    <source>
        <dbReference type="HAMAP-Rule" id="MF_00237"/>
    </source>
</evidence>
<keyword evidence="4 9" id="KW-0812">Transmembrane</keyword>
<keyword evidence="5 9" id="KW-0653">Protein transport</keyword>
<dbReference type="HAMAP" id="MF_00237">
    <property type="entry name" value="TatB"/>
    <property type="match status" value="1"/>
</dbReference>
<dbReference type="EMBL" id="BMYZ01000001">
    <property type="protein sequence ID" value="GGY61275.1"/>
    <property type="molecule type" value="Genomic_DNA"/>
</dbReference>
<dbReference type="RefSeq" id="WP_189414997.1">
    <property type="nucleotide sequence ID" value="NZ_BMYZ01000001.1"/>
</dbReference>
<name>A0ABQ3AP28_9GAMM</name>
<accession>A0ABQ3AP28</accession>
<evidence type="ECO:0000256" key="8">
    <source>
        <dbReference type="ARBA" id="ARBA00023136"/>
    </source>
</evidence>
<comment type="caution">
    <text evidence="11">The sequence shown here is derived from an EMBL/GenBank/DDBJ whole genome shotgun (WGS) entry which is preliminary data.</text>
</comment>
<reference evidence="12" key="1">
    <citation type="journal article" date="2019" name="Int. J. Syst. Evol. Microbiol.">
        <title>The Global Catalogue of Microorganisms (GCM) 10K type strain sequencing project: providing services to taxonomists for standard genome sequencing and annotation.</title>
        <authorList>
            <consortium name="The Broad Institute Genomics Platform"/>
            <consortium name="The Broad Institute Genome Sequencing Center for Infectious Disease"/>
            <person name="Wu L."/>
            <person name="Ma J."/>
        </authorList>
    </citation>
    <scope>NUCLEOTIDE SEQUENCE [LARGE SCALE GENOMIC DNA]</scope>
    <source>
        <strain evidence="12">KCTC 32239</strain>
    </source>
</reference>
<dbReference type="InterPro" id="IPR018448">
    <property type="entry name" value="TatB"/>
</dbReference>
<dbReference type="Gene3D" id="1.20.5.3310">
    <property type="match status" value="1"/>
</dbReference>
<dbReference type="PRINTS" id="PR01506">
    <property type="entry name" value="TATBPROTEIN"/>
</dbReference>
<dbReference type="Proteomes" id="UP000619761">
    <property type="component" value="Unassembled WGS sequence"/>
</dbReference>
<dbReference type="Pfam" id="PF02416">
    <property type="entry name" value="TatA_B_E"/>
    <property type="match status" value="1"/>
</dbReference>
<keyword evidence="12" id="KW-1185">Reference proteome</keyword>
<dbReference type="NCBIfam" id="TIGR01410">
    <property type="entry name" value="tatB"/>
    <property type="match status" value="1"/>
</dbReference>
<evidence type="ECO:0000256" key="3">
    <source>
        <dbReference type="ARBA" id="ARBA00022475"/>
    </source>
</evidence>
<keyword evidence="6 9" id="KW-1133">Transmembrane helix</keyword>
<evidence type="ECO:0000313" key="11">
    <source>
        <dbReference type="EMBL" id="GGY61275.1"/>
    </source>
</evidence>
<dbReference type="PANTHER" id="PTHR33162:SF1">
    <property type="entry name" value="SEC-INDEPENDENT PROTEIN TRANSLOCASE PROTEIN TATA, CHLOROPLASTIC"/>
    <property type="match status" value="1"/>
</dbReference>
<dbReference type="InterPro" id="IPR003369">
    <property type="entry name" value="TatA/B/E"/>
</dbReference>
<comment type="subcellular location">
    <subcellularLocation>
        <location evidence="9">Cell membrane</location>
        <topology evidence="9">Single-pass membrane protein</topology>
    </subcellularLocation>
    <subcellularLocation>
        <location evidence="1">Membrane</location>
        <topology evidence="1">Single-pass membrane protein</topology>
    </subcellularLocation>
</comment>
<evidence type="ECO:0000313" key="12">
    <source>
        <dbReference type="Proteomes" id="UP000619761"/>
    </source>
</evidence>